<keyword evidence="5" id="KW-0865">Zymogen</keyword>
<evidence type="ECO:0000256" key="6">
    <source>
        <dbReference type="PIRSR" id="PIRSR038001-1"/>
    </source>
</evidence>
<gene>
    <name evidence="12" type="primary">LOC114773758</name>
</gene>
<dbReference type="InterPro" id="IPR002138">
    <property type="entry name" value="Pept_C14_p10"/>
</dbReference>
<dbReference type="PRINTS" id="PR00376">
    <property type="entry name" value="IL1BCENZYME"/>
</dbReference>
<dbReference type="GO" id="GO:0004197">
    <property type="term" value="F:cysteine-type endopeptidase activity"/>
    <property type="evidence" value="ECO:0007669"/>
    <property type="project" value="InterPro"/>
</dbReference>
<evidence type="ECO:0000256" key="5">
    <source>
        <dbReference type="ARBA" id="ARBA00023145"/>
    </source>
</evidence>
<feature type="domain" description="CARD" evidence="11">
    <location>
        <begin position="30"/>
        <end position="115"/>
    </location>
</feature>
<keyword evidence="13" id="KW-1185">Reference proteome</keyword>
<dbReference type="PROSITE" id="PS50207">
    <property type="entry name" value="CASPASE_P10"/>
    <property type="match status" value="1"/>
</dbReference>
<reference evidence="12" key="2">
    <citation type="submission" date="2025-09" db="UniProtKB">
        <authorList>
            <consortium name="Ensembl"/>
        </authorList>
    </citation>
    <scope>IDENTIFICATION</scope>
</reference>
<keyword evidence="8" id="KW-0732">Signal</keyword>
<dbReference type="SUPFAM" id="SSF52129">
    <property type="entry name" value="Caspase-like"/>
    <property type="match status" value="1"/>
</dbReference>
<dbReference type="GO" id="GO:0006508">
    <property type="term" value="P:proteolysis"/>
    <property type="evidence" value="ECO:0007669"/>
    <property type="project" value="UniProtKB-KW"/>
</dbReference>
<comment type="similarity">
    <text evidence="1 7">Belongs to the peptidase C14A family.</text>
</comment>
<evidence type="ECO:0008006" key="14">
    <source>
        <dbReference type="Google" id="ProtNLM"/>
    </source>
</evidence>
<accession>A0AAY4BWR1</accession>
<evidence type="ECO:0000259" key="11">
    <source>
        <dbReference type="PROSITE" id="PS50209"/>
    </source>
</evidence>
<evidence type="ECO:0000313" key="13">
    <source>
        <dbReference type="Proteomes" id="UP000694580"/>
    </source>
</evidence>
<dbReference type="InterPro" id="IPR016129">
    <property type="entry name" value="Caspase_his_AS"/>
</dbReference>
<keyword evidence="2" id="KW-0645">Protease</keyword>
<protein>
    <recommendedName>
        <fullName evidence="14">Caspase a</fullName>
    </recommendedName>
</protein>
<evidence type="ECO:0000256" key="1">
    <source>
        <dbReference type="ARBA" id="ARBA00010134"/>
    </source>
</evidence>
<evidence type="ECO:0000256" key="2">
    <source>
        <dbReference type="ARBA" id="ARBA00022670"/>
    </source>
</evidence>
<dbReference type="GO" id="GO:0050727">
    <property type="term" value="P:regulation of inflammatory response"/>
    <property type="evidence" value="ECO:0007669"/>
    <property type="project" value="TreeGrafter"/>
</dbReference>
<evidence type="ECO:0000256" key="7">
    <source>
        <dbReference type="RuleBase" id="RU003971"/>
    </source>
</evidence>
<dbReference type="GO" id="GO:0042981">
    <property type="term" value="P:regulation of apoptotic process"/>
    <property type="evidence" value="ECO:0007669"/>
    <property type="project" value="InterPro"/>
</dbReference>
<dbReference type="InterPro" id="IPR015917">
    <property type="entry name" value="Pept_C14A"/>
</dbReference>
<dbReference type="PANTHER" id="PTHR47901:SF3">
    <property type="entry name" value="CASPASE-1"/>
    <property type="match status" value="1"/>
</dbReference>
<keyword evidence="3" id="KW-0378">Hydrolase</keyword>
<feature type="active site" evidence="6">
    <location>
        <position position="277"/>
    </location>
</feature>
<dbReference type="PANTHER" id="PTHR47901">
    <property type="entry name" value="CASPASE RECRUITMENT DOMAIN-CONTAINING PROTEIN 18"/>
    <property type="match status" value="1"/>
</dbReference>
<dbReference type="GO" id="GO:0072557">
    <property type="term" value="C:IPAF inflammasome complex"/>
    <property type="evidence" value="ECO:0007669"/>
    <property type="project" value="TreeGrafter"/>
</dbReference>
<feature type="signal peptide" evidence="8">
    <location>
        <begin position="1"/>
        <end position="15"/>
    </location>
</feature>
<dbReference type="Ensembl" id="ENSDCDT00010030470.1">
    <property type="protein sequence ID" value="ENSDCDP00010024636.1"/>
    <property type="gene ID" value="ENSDCDG00010015488.1"/>
</dbReference>
<evidence type="ECO:0000259" key="9">
    <source>
        <dbReference type="PROSITE" id="PS50207"/>
    </source>
</evidence>
<dbReference type="GO" id="GO:0072559">
    <property type="term" value="C:NLRP3 inflammasome complex"/>
    <property type="evidence" value="ECO:0007669"/>
    <property type="project" value="TreeGrafter"/>
</dbReference>
<dbReference type="InterPro" id="IPR011600">
    <property type="entry name" value="Pept_C14_caspase"/>
</dbReference>
<dbReference type="InterPro" id="IPR001315">
    <property type="entry name" value="CARD"/>
</dbReference>
<dbReference type="InterPro" id="IPR001309">
    <property type="entry name" value="Pept_C14_p20"/>
</dbReference>
<feature type="chain" id="PRO_5044276093" description="Caspase a" evidence="8">
    <location>
        <begin position="16"/>
        <end position="396"/>
    </location>
</feature>
<dbReference type="PROSITE" id="PS50209">
    <property type="entry name" value="CARD"/>
    <property type="match status" value="1"/>
</dbReference>
<organism evidence="12 13">
    <name type="scientific">Denticeps clupeoides</name>
    <name type="common">denticle herring</name>
    <dbReference type="NCBI Taxonomy" id="299321"/>
    <lineage>
        <taxon>Eukaryota</taxon>
        <taxon>Metazoa</taxon>
        <taxon>Chordata</taxon>
        <taxon>Craniata</taxon>
        <taxon>Vertebrata</taxon>
        <taxon>Euteleostomi</taxon>
        <taxon>Actinopterygii</taxon>
        <taxon>Neopterygii</taxon>
        <taxon>Teleostei</taxon>
        <taxon>Clupei</taxon>
        <taxon>Clupeiformes</taxon>
        <taxon>Denticipitoidei</taxon>
        <taxon>Denticipitidae</taxon>
        <taxon>Denticeps</taxon>
    </lineage>
</organism>
<feature type="domain" description="Caspase family p10" evidence="9">
    <location>
        <begin position="311"/>
        <end position="394"/>
    </location>
</feature>
<feature type="active site" evidence="6">
    <location>
        <position position="229"/>
    </location>
</feature>
<dbReference type="SUPFAM" id="SSF47986">
    <property type="entry name" value="DEATH domain"/>
    <property type="match status" value="1"/>
</dbReference>
<evidence type="ECO:0000256" key="3">
    <source>
        <dbReference type="ARBA" id="ARBA00022801"/>
    </source>
</evidence>
<name>A0AAY4BWR1_9TELE</name>
<keyword evidence="4" id="KW-0788">Thiol protease</keyword>
<dbReference type="CDD" id="cd00032">
    <property type="entry name" value="CASc"/>
    <property type="match status" value="1"/>
</dbReference>
<reference evidence="12" key="1">
    <citation type="submission" date="2025-08" db="UniProtKB">
        <authorList>
            <consortium name="Ensembl"/>
        </authorList>
    </citation>
    <scope>IDENTIFICATION</scope>
</reference>
<dbReference type="PROSITE" id="PS01121">
    <property type="entry name" value="CASPASE_HIS"/>
    <property type="match status" value="1"/>
</dbReference>
<evidence type="ECO:0000256" key="8">
    <source>
        <dbReference type="SAM" id="SignalP"/>
    </source>
</evidence>
<dbReference type="InterPro" id="IPR002398">
    <property type="entry name" value="Pept_C14"/>
</dbReference>
<dbReference type="Pfam" id="PF00619">
    <property type="entry name" value="CARD"/>
    <property type="match status" value="1"/>
</dbReference>
<dbReference type="Pfam" id="PF00656">
    <property type="entry name" value="Peptidase_C14"/>
    <property type="match status" value="1"/>
</dbReference>
<dbReference type="SMART" id="SM00115">
    <property type="entry name" value="CASc"/>
    <property type="match status" value="1"/>
</dbReference>
<feature type="domain" description="Caspase family p20" evidence="10">
    <location>
        <begin position="152"/>
        <end position="279"/>
    </location>
</feature>
<dbReference type="SMART" id="SM00114">
    <property type="entry name" value="CARD"/>
    <property type="match status" value="1"/>
</dbReference>
<dbReference type="InterPro" id="IPR033139">
    <property type="entry name" value="Caspase_cys_AS"/>
</dbReference>
<dbReference type="Gene3D" id="1.10.533.10">
    <property type="entry name" value="Death Domain, Fas"/>
    <property type="match status" value="1"/>
</dbReference>
<dbReference type="GO" id="GO:0097169">
    <property type="term" value="C:AIM2 inflammasome complex"/>
    <property type="evidence" value="ECO:0007669"/>
    <property type="project" value="TreeGrafter"/>
</dbReference>
<evidence type="ECO:0000313" key="12">
    <source>
        <dbReference type="Ensembl" id="ENSDCDP00010024636.1"/>
    </source>
</evidence>
<dbReference type="AlphaFoldDB" id="A0AAY4BWR1"/>
<sequence length="396" mass="45622">MPCFLYLIIKCLVLSHHSVILLIYKCIRELSRVRAAFVENVSLPVLKQLLDDLRTDRVLNEEEADVVEQQYSTRADKARCLVDMVRRKGQKPSTIMIRRLKERDENLCDHLGLSGASDVPVISAAPQAPSNPPRIRPCVSHQVYPPLDKLVRTRLALLINNVEFNRADLLRKGAEKDEEKMEALLKALGYEVLKYRNCSGQDIDNAVKEYSQREEHFKSDSAFVVIMSHGKRDAILGVHWDIGNDDNFPIDNIYKHLSTDRCPGLLNKPKVILIQACRGGGIGLVFCAFSDEQGSVWVSDGIPEHRNIEDDSHREHKEKDFISLLSCTPDKKSYRHVEHGTFFVKWLTEVFNQHAHEDHVEELFRKVMKRFENFKVQMVCKDRTTLLKHFYLFPGF</sequence>
<dbReference type="InterPro" id="IPR011029">
    <property type="entry name" value="DEATH-like_dom_sf"/>
</dbReference>
<evidence type="ECO:0000259" key="10">
    <source>
        <dbReference type="PROSITE" id="PS50208"/>
    </source>
</evidence>
<proteinExistence type="inferred from homology"/>
<dbReference type="Gene3D" id="3.40.50.1460">
    <property type="match status" value="1"/>
</dbReference>
<evidence type="ECO:0000256" key="4">
    <source>
        <dbReference type="ARBA" id="ARBA00022807"/>
    </source>
</evidence>
<dbReference type="PROSITE" id="PS50208">
    <property type="entry name" value="CASPASE_P20"/>
    <property type="match status" value="1"/>
</dbReference>
<dbReference type="GeneTree" id="ENSGT00940000162428"/>
<dbReference type="PROSITE" id="PS01122">
    <property type="entry name" value="CASPASE_CYS"/>
    <property type="match status" value="1"/>
</dbReference>
<dbReference type="PIRSF" id="PIRSF038001">
    <property type="entry name" value="Caspase_ICE"/>
    <property type="match status" value="1"/>
</dbReference>
<dbReference type="Proteomes" id="UP000694580">
    <property type="component" value="Unplaced"/>
</dbReference>
<dbReference type="InterPro" id="IPR029030">
    <property type="entry name" value="Caspase-like_dom_sf"/>
</dbReference>